<dbReference type="PANTHER" id="PTHR44742">
    <property type="match status" value="1"/>
</dbReference>
<evidence type="ECO:0000256" key="2">
    <source>
        <dbReference type="SAM" id="Phobius"/>
    </source>
</evidence>
<proteinExistence type="predicted"/>
<accession>A0A8J5C4C3</accession>
<organism evidence="3 4">
    <name type="scientific">Zingiber officinale</name>
    <name type="common">Ginger</name>
    <name type="synonym">Amomum zingiber</name>
    <dbReference type="NCBI Taxonomy" id="94328"/>
    <lineage>
        <taxon>Eukaryota</taxon>
        <taxon>Viridiplantae</taxon>
        <taxon>Streptophyta</taxon>
        <taxon>Embryophyta</taxon>
        <taxon>Tracheophyta</taxon>
        <taxon>Spermatophyta</taxon>
        <taxon>Magnoliopsida</taxon>
        <taxon>Liliopsida</taxon>
        <taxon>Zingiberales</taxon>
        <taxon>Zingiberaceae</taxon>
        <taxon>Zingiber</taxon>
    </lineage>
</organism>
<dbReference type="Proteomes" id="UP000734854">
    <property type="component" value="Unassembled WGS sequence"/>
</dbReference>
<dbReference type="EMBL" id="JACMSC010000020">
    <property type="protein sequence ID" value="KAG6472348.1"/>
    <property type="molecule type" value="Genomic_DNA"/>
</dbReference>
<keyword evidence="2" id="KW-1133">Transmembrane helix</keyword>
<feature type="transmembrane region" description="Helical" evidence="2">
    <location>
        <begin position="6"/>
        <end position="24"/>
    </location>
</feature>
<reference evidence="3 4" key="1">
    <citation type="submission" date="2020-08" db="EMBL/GenBank/DDBJ databases">
        <title>Plant Genome Project.</title>
        <authorList>
            <person name="Zhang R.-G."/>
        </authorList>
    </citation>
    <scope>NUCLEOTIDE SEQUENCE [LARGE SCALE GENOMIC DNA]</scope>
    <source>
        <tissue evidence="3">Rhizome</tissue>
    </source>
</reference>
<evidence type="ECO:0000256" key="1">
    <source>
        <dbReference type="SAM" id="MobiDB-lite"/>
    </source>
</evidence>
<gene>
    <name evidence="3" type="ORF">ZIOFF_069808</name>
</gene>
<comment type="caution">
    <text evidence="3">The sequence shown here is derived from an EMBL/GenBank/DDBJ whole genome shotgun (WGS) entry which is preliminary data.</text>
</comment>
<sequence>MDLLTAMWTTAVVGAIAVYWFVWVMGSAEVKGKRAVNLKMRLIMQDKVQDKYISTCPSFSAPRRALSPRPTKITSLPSSTPSTTSSQTSTSGDGGSPSTSRTHFPAAPTRKPHASTRSSPLI</sequence>
<feature type="compositionally biased region" description="Low complexity" evidence="1">
    <location>
        <begin position="74"/>
        <end position="102"/>
    </location>
</feature>
<dbReference type="PANTHER" id="PTHR44742:SF2">
    <property type="entry name" value="24-METHYLENESTEROL C-METHYLTRANSFERASE 2"/>
    <property type="match status" value="1"/>
</dbReference>
<evidence type="ECO:0000313" key="3">
    <source>
        <dbReference type="EMBL" id="KAG6472348.1"/>
    </source>
</evidence>
<dbReference type="AlphaFoldDB" id="A0A8J5C4C3"/>
<evidence type="ECO:0000313" key="4">
    <source>
        <dbReference type="Proteomes" id="UP000734854"/>
    </source>
</evidence>
<feature type="region of interest" description="Disordered" evidence="1">
    <location>
        <begin position="58"/>
        <end position="122"/>
    </location>
</feature>
<name>A0A8J5C4C3_ZINOF</name>
<protein>
    <submittedName>
        <fullName evidence="3">Uncharacterized protein</fullName>
    </submittedName>
</protein>
<keyword evidence="2" id="KW-0472">Membrane</keyword>
<keyword evidence="2" id="KW-0812">Transmembrane</keyword>
<keyword evidence="4" id="KW-1185">Reference proteome</keyword>